<dbReference type="InterPro" id="IPR016047">
    <property type="entry name" value="M23ase_b-sheet_dom"/>
</dbReference>
<dbReference type="PANTHER" id="PTHR21666:SF294">
    <property type="entry name" value="PEPTIDASE M23"/>
    <property type="match status" value="1"/>
</dbReference>
<feature type="domain" description="M23ase beta-sheet core" evidence="2">
    <location>
        <begin position="67"/>
        <end position="162"/>
    </location>
</feature>
<dbReference type="Proteomes" id="UP000180253">
    <property type="component" value="Unassembled WGS sequence"/>
</dbReference>
<evidence type="ECO:0000313" key="3">
    <source>
        <dbReference type="EMBL" id="OHU94324.1"/>
    </source>
</evidence>
<dbReference type="EMBL" id="MNAN01000034">
    <property type="protein sequence ID" value="OHU94324.1"/>
    <property type="molecule type" value="Genomic_DNA"/>
</dbReference>
<accession>A0A1S1N7T4</accession>
<organism evidence="3 4">
    <name type="scientific">Pseudoalteromonas byunsanensis</name>
    <dbReference type="NCBI Taxonomy" id="327939"/>
    <lineage>
        <taxon>Bacteria</taxon>
        <taxon>Pseudomonadati</taxon>
        <taxon>Pseudomonadota</taxon>
        <taxon>Gammaproteobacteria</taxon>
        <taxon>Alteromonadales</taxon>
        <taxon>Pseudoalteromonadaceae</taxon>
        <taxon>Pseudoalteromonas</taxon>
    </lineage>
</organism>
<dbReference type="CDD" id="cd12797">
    <property type="entry name" value="M23_peptidase"/>
    <property type="match status" value="1"/>
</dbReference>
<dbReference type="Pfam" id="PF01551">
    <property type="entry name" value="Peptidase_M23"/>
    <property type="match status" value="1"/>
</dbReference>
<protein>
    <submittedName>
        <fullName evidence="3">Metalloendopeptidase</fullName>
    </submittedName>
</protein>
<dbReference type="AlphaFoldDB" id="A0A1S1N7T4"/>
<comment type="caution">
    <text evidence="3">The sequence shown here is derived from an EMBL/GenBank/DDBJ whole genome shotgun (WGS) entry which is preliminary data.</text>
</comment>
<dbReference type="GO" id="GO:0004222">
    <property type="term" value="F:metalloendopeptidase activity"/>
    <property type="evidence" value="ECO:0007669"/>
    <property type="project" value="TreeGrafter"/>
</dbReference>
<dbReference type="RefSeq" id="WP_070992763.1">
    <property type="nucleotide sequence ID" value="NZ_CBCSHD010000009.1"/>
</dbReference>
<dbReference type="Gene3D" id="2.70.70.10">
    <property type="entry name" value="Glucose Permease (Domain IIA)"/>
    <property type="match status" value="1"/>
</dbReference>
<evidence type="ECO:0000259" key="2">
    <source>
        <dbReference type="Pfam" id="PF01551"/>
    </source>
</evidence>
<keyword evidence="1" id="KW-0732">Signal</keyword>
<dbReference type="InterPro" id="IPR050570">
    <property type="entry name" value="Cell_wall_metabolism_enzyme"/>
</dbReference>
<dbReference type="SUPFAM" id="SSF51261">
    <property type="entry name" value="Duplicated hybrid motif"/>
    <property type="match status" value="1"/>
</dbReference>
<dbReference type="STRING" id="327939.BIW53_14675"/>
<gene>
    <name evidence="3" type="ORF">BIW53_14675</name>
</gene>
<dbReference type="PANTHER" id="PTHR21666">
    <property type="entry name" value="PEPTIDASE-RELATED"/>
    <property type="match status" value="1"/>
</dbReference>
<dbReference type="PROSITE" id="PS51257">
    <property type="entry name" value="PROKAR_LIPOPROTEIN"/>
    <property type="match status" value="1"/>
</dbReference>
<dbReference type="OrthoDB" id="9805070at2"/>
<sequence>MKNKFLSLSIIFATSLTACTNPPVDCNAFSSEDNSDYVLPYQAGESYKVLVSTGHYSEKNHGVGLYAIDFVMPIGTKIVAARNGEVVSLREIYQDDNGEDLKENYIFIRHDDGTIARYFHLTSQGALVNVGDKVKAGEVIGLSGNTGQSGGPHLHFDVQKCGPNLPPRYNALPCGQTIPITFKNTTPHTCGLSQGENYLALKD</sequence>
<evidence type="ECO:0000313" key="4">
    <source>
        <dbReference type="Proteomes" id="UP000180253"/>
    </source>
</evidence>
<dbReference type="InterPro" id="IPR011055">
    <property type="entry name" value="Dup_hybrid_motif"/>
</dbReference>
<feature type="signal peptide" evidence="1">
    <location>
        <begin position="1"/>
        <end position="18"/>
    </location>
</feature>
<reference evidence="3 4" key="1">
    <citation type="submission" date="2016-10" db="EMBL/GenBank/DDBJ databases">
        <title>Pseudoalteromonas amylolytica sp. nov., isolated from the surface seawater.</title>
        <authorList>
            <person name="Wu Y.-H."/>
            <person name="Cheng H."/>
            <person name="Jin X.-B."/>
            <person name="Wang C.-S."/>
            <person name="Xu X.-W."/>
        </authorList>
    </citation>
    <scope>NUCLEOTIDE SEQUENCE [LARGE SCALE GENOMIC DNA]</scope>
    <source>
        <strain evidence="3 4">JCM 12483</strain>
    </source>
</reference>
<evidence type="ECO:0000256" key="1">
    <source>
        <dbReference type="SAM" id="SignalP"/>
    </source>
</evidence>
<proteinExistence type="predicted"/>
<feature type="chain" id="PRO_5010383056" evidence="1">
    <location>
        <begin position="19"/>
        <end position="203"/>
    </location>
</feature>
<keyword evidence="4" id="KW-1185">Reference proteome</keyword>
<name>A0A1S1N7T4_9GAMM</name>